<name>A0A327PSJ5_9BACT</name>
<dbReference type="OrthoDB" id="837075at2"/>
<dbReference type="RefSeq" id="WP_111610007.1">
    <property type="nucleotide sequence ID" value="NZ_QLLK01000001.1"/>
</dbReference>
<dbReference type="AlphaFoldDB" id="A0A327PSJ5"/>
<organism evidence="3 4">
    <name type="scientific">Algoriphagus yeomjeoni</name>
    <dbReference type="NCBI Taxonomy" id="291403"/>
    <lineage>
        <taxon>Bacteria</taxon>
        <taxon>Pseudomonadati</taxon>
        <taxon>Bacteroidota</taxon>
        <taxon>Cytophagia</taxon>
        <taxon>Cytophagales</taxon>
        <taxon>Cyclobacteriaceae</taxon>
        <taxon>Algoriphagus</taxon>
    </lineage>
</organism>
<dbReference type="InterPro" id="IPR025665">
    <property type="entry name" value="Beta-barrel_OMP_2"/>
</dbReference>
<keyword evidence="1" id="KW-0732">Signal</keyword>
<feature type="signal peptide" evidence="1">
    <location>
        <begin position="1"/>
        <end position="19"/>
    </location>
</feature>
<dbReference type="Pfam" id="PF13568">
    <property type="entry name" value="OMP_b-brl_2"/>
    <property type="match status" value="1"/>
</dbReference>
<keyword evidence="4" id="KW-1185">Reference proteome</keyword>
<evidence type="ECO:0000313" key="3">
    <source>
        <dbReference type="EMBL" id="RAI95335.1"/>
    </source>
</evidence>
<feature type="chain" id="PRO_5016394012" evidence="1">
    <location>
        <begin position="20"/>
        <end position="225"/>
    </location>
</feature>
<gene>
    <name evidence="3" type="ORF">LV83_00586</name>
</gene>
<reference evidence="3 4" key="1">
    <citation type="submission" date="2018-06" db="EMBL/GenBank/DDBJ databases">
        <title>Genomic Encyclopedia of Archaeal and Bacterial Type Strains, Phase II (KMG-II): from individual species to whole genera.</title>
        <authorList>
            <person name="Goeker M."/>
        </authorList>
    </citation>
    <scope>NUCLEOTIDE SEQUENCE [LARGE SCALE GENOMIC DNA]</scope>
    <source>
        <strain evidence="3 4">DSM 23446</strain>
    </source>
</reference>
<evidence type="ECO:0000313" key="4">
    <source>
        <dbReference type="Proteomes" id="UP000249610"/>
    </source>
</evidence>
<accession>A0A327PSJ5</accession>
<dbReference type="Proteomes" id="UP000249610">
    <property type="component" value="Unassembled WGS sequence"/>
</dbReference>
<dbReference type="EMBL" id="QLLK01000001">
    <property type="protein sequence ID" value="RAI95335.1"/>
    <property type="molecule type" value="Genomic_DNA"/>
</dbReference>
<sequence length="225" mass="24815">MNRVLLTGIFILSSLAALAQTSVGIRGGYTTSTYSYRPTPSTRGISVEGIGAPTFALVFEHFNAKNAGIEVNLQFLRLGFAQISDEDIEPALVNETQFDYLKIPILSSFFIGRSGRFQIKAGPHLGYMLQAKDIRREYADASPPEIPTYGGVDDKPRKIMYGLTAGAGISKLFGKSTLAGEVRFGYDFTNPEGQERIFDMNSTNLEFTLAYLFRIKDSKIGKLEN</sequence>
<evidence type="ECO:0000259" key="2">
    <source>
        <dbReference type="Pfam" id="PF13568"/>
    </source>
</evidence>
<feature type="domain" description="Outer membrane protein beta-barrel" evidence="2">
    <location>
        <begin position="20"/>
        <end position="189"/>
    </location>
</feature>
<evidence type="ECO:0000256" key="1">
    <source>
        <dbReference type="SAM" id="SignalP"/>
    </source>
</evidence>
<comment type="caution">
    <text evidence="3">The sequence shown here is derived from an EMBL/GenBank/DDBJ whole genome shotgun (WGS) entry which is preliminary data.</text>
</comment>
<protein>
    <submittedName>
        <fullName evidence="3">Outer membrane protein with beta-barrel domain</fullName>
    </submittedName>
</protein>
<proteinExistence type="predicted"/>